<evidence type="ECO:0000256" key="2">
    <source>
        <dbReference type="ARBA" id="ARBA00022448"/>
    </source>
</evidence>
<feature type="compositionally biased region" description="Low complexity" evidence="5">
    <location>
        <begin position="1080"/>
        <end position="1096"/>
    </location>
</feature>
<dbReference type="OMA" id="CIAACFN"/>
<dbReference type="GO" id="GO:0005783">
    <property type="term" value="C:endoplasmic reticulum"/>
    <property type="evidence" value="ECO:0007669"/>
    <property type="project" value="UniProtKB-SubCell"/>
</dbReference>
<dbReference type="VEuPathDB" id="TriTrypDB:Lsey_0083_0110"/>
<protein>
    <recommendedName>
        <fullName evidence="6">Sec16 Sec23-binding domain-containing protein</fullName>
    </recommendedName>
</protein>
<dbReference type="InterPro" id="IPR024298">
    <property type="entry name" value="Sec16_Sec23-bd"/>
</dbReference>
<feature type="compositionally biased region" description="Polar residues" evidence="5">
    <location>
        <begin position="1272"/>
        <end position="1297"/>
    </location>
</feature>
<keyword evidence="2" id="KW-0813">Transport</keyword>
<evidence type="ECO:0000256" key="3">
    <source>
        <dbReference type="ARBA" id="ARBA00022824"/>
    </source>
</evidence>
<dbReference type="Pfam" id="PF12931">
    <property type="entry name" value="TPR_Sec16"/>
    <property type="match status" value="1"/>
</dbReference>
<organism evidence="7 8">
    <name type="scientific">Leptomonas seymouri</name>
    <dbReference type="NCBI Taxonomy" id="5684"/>
    <lineage>
        <taxon>Eukaryota</taxon>
        <taxon>Discoba</taxon>
        <taxon>Euglenozoa</taxon>
        <taxon>Kinetoplastea</taxon>
        <taxon>Metakinetoplastina</taxon>
        <taxon>Trypanosomatida</taxon>
        <taxon>Trypanosomatidae</taxon>
        <taxon>Leishmaniinae</taxon>
        <taxon>Leptomonas</taxon>
    </lineage>
</organism>
<feature type="compositionally biased region" description="Low complexity" evidence="5">
    <location>
        <begin position="1126"/>
        <end position="1149"/>
    </location>
</feature>
<feature type="compositionally biased region" description="Pro residues" evidence="5">
    <location>
        <begin position="92"/>
        <end position="120"/>
    </location>
</feature>
<evidence type="ECO:0000259" key="6">
    <source>
        <dbReference type="Pfam" id="PF12931"/>
    </source>
</evidence>
<feature type="compositionally biased region" description="Polar residues" evidence="5">
    <location>
        <begin position="873"/>
        <end position="884"/>
    </location>
</feature>
<feature type="compositionally biased region" description="Low complexity" evidence="5">
    <location>
        <begin position="315"/>
        <end position="336"/>
    </location>
</feature>
<feature type="compositionally biased region" description="Polar residues" evidence="5">
    <location>
        <begin position="399"/>
        <end position="412"/>
    </location>
</feature>
<feature type="region of interest" description="Disordered" evidence="5">
    <location>
        <begin position="1183"/>
        <end position="1240"/>
    </location>
</feature>
<keyword evidence="3" id="KW-0256">Endoplasmic reticulum</keyword>
<sequence>MSSGPPPPPTRPVAAGNRAGAPHPASMFGSRLPGGVGAPMPSAAAKTDPAVRRANMLSVYNQYANPMANAGPTATSSSSPALPPNASRPAGSAPPPPALPPPTDAIMTSPPPPPPPPSQLPTPAGAVGGSRGYPPLQPSVAAQSREALLPPPPPPGKTVSKHTPPAGPRYAVPDFALGGIQDKAQPRREQQQQQQHGGMDSAPMPPPPSATSTLPTAARAPSNCQTSPTEYSGAASQSTIEQRSEGQYVSAADASPPPPVPPAPPHSLTSPPGSAWTNSSVPPPSPQVSTQSPAPTPSSPMTNAGSALPLATRVSGAALRSAASLRNSSNGNGSRSSSHHSQRDRHSTQGDGEQQQGVAAAIKDPLSLFTSPMPTRSSRSQAVEARTTPTAPAVPKRSNIYNTDGSRPTSRDSSLAAHTASAATATAGSRGASSAAAQLLNKAAAFHRDIPSFLKPSGGAGGLLLSRHGRGAPATVAAVDAGRDTHAPSARGLELLEAALRSRGSRDANPRGSDVAQRAAAAESSPASPQLNGKSGKGASGGGLTLEVKRLAAPEADGAVGAAPVDDARQDDGALGKHARTFTGDYSTASLSYRAADASDCNSPLVRVPPLQRSQLPENFEQRNIRERGLPSFLSHELNSMELIAGEVDASTNEVSDIAHRYTPRSGALEPLPTPADETSQNHFKASPSLLPQSAATALLAADKADVNKKTSAASPDDNPFLESDADEAEAFFGAGGPLSDTPLLPEQPPQLPRPAQSTGMPTVLTSSLMTLAADAAPTSAFNPFADALEASDSHAGIPLAPPPLPKKLQSQQQQRPSIKAPPAAVAAPPLQPPPLPPLPQQRPAAPNGVVPASTNSDYNTPRGGAAGGTVLEQHQQRASQPTTGLPLPLSSADSATRGPYAASPYIREVEDTRAMAEESPLPLRPPLFNSMPQWDGEEAREQEQMQVAPTQERDDDTFFGTSSQQHQQQTYGANDEPSCVTRPHTWDPANYGASEDAERPGEGEKGHLTGYDDQLMDARCQTHQPYLMAATTTSGAPADQLSHSASPLLPQQRAVAAAAADTTDLCAVQRPHAHAESMPPATQLSPPPALSSSSAIHNRGAANPLPLRRSDACAGHVDDIRRQHQGQQQSRVQTAQRSTSGSAAAASAMVRGCPQRSPNEEEPANRLFEGFSKNTTPFLYNCSGGSDTVAQAVPPPTTLPPPREQQPPGDSPLSDRTEHDGLFQPTASSAANPFLVPDDGALLQPGSRAAALTEMDSSHLLIPPCNAASSFRSLPQQQTPSNALSTSLEPFSSSLNPKPDQLPSTIRPINGAAPLGLTDDDFNAHGNNNISASGPLTGVIAQTPGGSMLVNPFSKAARSNMVSAAADASGACNTGSQSSVVSLANSFVGRRKARRISAPCFAIFVGGATVGVPGSEAGKGTSCIAACFNNPRALSPTANSAAQNIGNNGNDCATAGRTHSPSLHATPGGAGPPPATSFRPPQPHASSRSGGANSSSRSACVVKGANNSGGNSNNISSSGDAYLSFCSVAEALTAKGSVVDRKGVRGTESGRQYVRALRDVVLPCALAANEWAANGPRWSEMAEAMRALEGCVPAPLASVLMIILKDAMKEETQESFVWKDNGGRRLGELLFQTAQAESRKYATTATNDQGNAALVTAFNASPLNIAADSGLTADVVAKERSAALLKVEDLLCTGQRVEAVKVALDARLYVHALIISMMCPTKDDYLCTVRAITQKELMQHSPLAHAYSMFNELPLPPLLPPPLPSSASARGGEEDSGHANDAAEQDPRRARELMLRDQSTLKSTWLRHAAVLLANFTRESGGGLLNLAGKLQQLHLVVEAHTCLLLLHLTPLGMAAPVRAGAQPLPPVSAMSAEEIEDVLPRPDQRQVMEEIRRRIGVVGGIYHPTQGCRASFLTPLTTLLTQLLQLVREQLNARAPPLEVPGLVGQPVPFHGLPGCPLRTDVGYRMMQVLWLREVGLLRESRQALSALLQRMPPPAAFSLYAPPRTLNDLVYLFGGIPPPESLGAESTALPPDVATAKRLPDTEPPSATASTALEARPVKAEQLGSNGAVPRGSCDASESLPASTDDRTAGQLPLPPPPRAEKQMQLPPTQQEQVGSAPPRPLPLQQRQKHAPLPEPSTQPSPPQSATSLSLPTKPNNNSGDSNNSNKTTPKPAAKPAAKPASRRSRSIEALRNLFFRRGKSESEGGEKTEEAKPMHLDTEKPPEYDPVTGRWMFPETEEERKLRELTKQGPPKMVPKAAAAESAGAVAPAQHAGDTTGSKLSSPLSAAGGGVKRPPGQSGTHPLPTHGAPAPKFAPGRGAPPPMMAGRDGGVRRPGGRQQYVDMFNNTG</sequence>
<feature type="region of interest" description="Disordered" evidence="5">
    <location>
        <begin position="913"/>
        <end position="1009"/>
    </location>
</feature>
<feature type="region of interest" description="Disordered" evidence="5">
    <location>
        <begin position="1272"/>
        <end position="1302"/>
    </location>
</feature>
<feature type="compositionally biased region" description="Low complexity" evidence="5">
    <location>
        <begin position="210"/>
        <end position="222"/>
    </location>
</feature>
<feature type="compositionally biased region" description="Basic and acidic residues" evidence="5">
    <location>
        <begin position="997"/>
        <end position="1008"/>
    </location>
</feature>
<feature type="region of interest" description="Disordered" evidence="5">
    <location>
        <begin position="664"/>
        <end position="686"/>
    </location>
</feature>
<feature type="compositionally biased region" description="Pro residues" evidence="5">
    <location>
        <begin position="255"/>
        <end position="265"/>
    </location>
</feature>
<feature type="compositionally biased region" description="Polar residues" evidence="5">
    <location>
        <begin position="1450"/>
        <end position="1464"/>
    </location>
</feature>
<evidence type="ECO:0000256" key="5">
    <source>
        <dbReference type="SAM" id="MobiDB-lite"/>
    </source>
</evidence>
<feature type="compositionally biased region" description="Polar residues" evidence="5">
    <location>
        <begin position="2277"/>
        <end position="2288"/>
    </location>
</feature>
<evidence type="ECO:0000313" key="7">
    <source>
        <dbReference type="EMBL" id="KPI87537.1"/>
    </source>
</evidence>
<feature type="compositionally biased region" description="Low complexity" evidence="5">
    <location>
        <begin position="2261"/>
        <end position="2273"/>
    </location>
</feature>
<evidence type="ECO:0000256" key="4">
    <source>
        <dbReference type="ARBA" id="ARBA00022892"/>
    </source>
</evidence>
<feature type="compositionally biased region" description="Low complexity" evidence="5">
    <location>
        <begin position="68"/>
        <end position="91"/>
    </location>
</feature>
<feature type="compositionally biased region" description="Pro residues" evidence="5">
    <location>
        <begin position="830"/>
        <end position="841"/>
    </location>
</feature>
<feature type="region of interest" description="Disordered" evidence="5">
    <location>
        <begin position="1"/>
        <end position="49"/>
    </location>
</feature>
<dbReference type="EMBL" id="LJSK01000083">
    <property type="protein sequence ID" value="KPI87537.1"/>
    <property type="molecule type" value="Genomic_DNA"/>
</dbReference>
<feature type="compositionally biased region" description="Polar residues" evidence="5">
    <location>
        <begin position="368"/>
        <end position="381"/>
    </location>
</feature>
<feature type="domain" description="Sec16 Sec23-binding" evidence="6">
    <location>
        <begin position="1688"/>
        <end position="1848"/>
    </location>
</feature>
<comment type="subcellular location">
    <subcellularLocation>
        <location evidence="1">Endoplasmic reticulum</location>
    </subcellularLocation>
</comment>
<feature type="region of interest" description="Disordered" evidence="5">
    <location>
        <begin position="732"/>
        <end position="762"/>
    </location>
</feature>
<feature type="region of interest" description="Disordered" evidence="5">
    <location>
        <begin position="794"/>
        <end position="900"/>
    </location>
</feature>
<gene>
    <name evidence="7" type="ORF">ABL78_3380</name>
</gene>
<feature type="compositionally biased region" description="Low complexity" evidence="5">
    <location>
        <begin position="1486"/>
        <end position="1500"/>
    </location>
</feature>
<feature type="region of interest" description="Disordered" evidence="5">
    <location>
        <begin position="1071"/>
        <end position="1110"/>
    </location>
</feature>
<feature type="region of interest" description="Disordered" evidence="5">
    <location>
        <begin position="1122"/>
        <end position="1165"/>
    </location>
</feature>
<feature type="compositionally biased region" description="Pro residues" evidence="5">
    <location>
        <begin position="1471"/>
        <end position="1484"/>
    </location>
</feature>
<feature type="compositionally biased region" description="Pro residues" evidence="5">
    <location>
        <begin position="2136"/>
        <end position="2146"/>
    </location>
</feature>
<reference evidence="7 8" key="1">
    <citation type="journal article" date="2015" name="PLoS Pathog.">
        <title>Leptomonas seymouri: Adaptations to the Dixenous Life Cycle Analyzed by Genome Sequencing, Transcriptome Profiling and Co-infection with Leishmania donovani.</title>
        <authorList>
            <person name="Kraeva N."/>
            <person name="Butenko A."/>
            <person name="Hlavacova J."/>
            <person name="Kostygov A."/>
            <person name="Myskova J."/>
            <person name="Grybchuk D."/>
            <person name="Lestinova T."/>
            <person name="Votypka J."/>
            <person name="Volf P."/>
            <person name="Opperdoes F."/>
            <person name="Flegontov P."/>
            <person name="Lukes J."/>
            <person name="Yurchenko V."/>
        </authorList>
    </citation>
    <scope>NUCLEOTIDE SEQUENCE [LARGE SCALE GENOMIC DNA]</scope>
    <source>
        <strain evidence="7 8">ATCC 30220</strain>
    </source>
</reference>
<name>A0A0N0P6T3_LEPSE</name>
<proteinExistence type="predicted"/>
<feature type="compositionally biased region" description="Polar residues" evidence="5">
    <location>
        <begin position="960"/>
        <end position="973"/>
    </location>
</feature>
<feature type="compositionally biased region" description="Polar residues" evidence="5">
    <location>
        <begin position="223"/>
        <end position="247"/>
    </location>
</feature>
<dbReference type="OrthoDB" id="8918678at2759"/>
<feature type="region of interest" description="Disordered" evidence="5">
    <location>
        <begin position="1762"/>
        <end position="1789"/>
    </location>
</feature>
<feature type="compositionally biased region" description="Low complexity" evidence="5">
    <location>
        <begin position="2147"/>
        <end position="2183"/>
    </location>
</feature>
<comment type="caution">
    <text evidence="7">The sequence shown here is derived from an EMBL/GenBank/DDBJ whole genome shotgun (WGS) entry which is preliminary data.</text>
</comment>
<feature type="region of interest" description="Disordered" evidence="5">
    <location>
        <begin position="66"/>
        <end position="418"/>
    </location>
</feature>
<feature type="compositionally biased region" description="Low complexity" evidence="5">
    <location>
        <begin position="807"/>
        <end position="829"/>
    </location>
</feature>
<feature type="compositionally biased region" description="Basic and acidic residues" evidence="5">
    <location>
        <begin position="2202"/>
        <end position="2227"/>
    </location>
</feature>
<feature type="region of interest" description="Disordered" evidence="5">
    <location>
        <begin position="2038"/>
        <end position="2352"/>
    </location>
</feature>
<keyword evidence="8" id="KW-1185">Reference proteome</keyword>
<dbReference type="GO" id="GO:0016192">
    <property type="term" value="P:vesicle-mediated transport"/>
    <property type="evidence" value="ECO:0007669"/>
    <property type="project" value="UniProtKB-KW"/>
</dbReference>
<keyword evidence="4" id="KW-0931">ER-Golgi transport</keyword>
<feature type="compositionally biased region" description="Pro residues" evidence="5">
    <location>
        <begin position="1"/>
        <end position="11"/>
    </location>
</feature>
<accession>A0A0N0P6T3</accession>
<feature type="region of interest" description="Disordered" evidence="5">
    <location>
        <begin position="502"/>
        <end position="542"/>
    </location>
</feature>
<evidence type="ECO:0000313" key="8">
    <source>
        <dbReference type="Proteomes" id="UP000038009"/>
    </source>
</evidence>
<evidence type="ECO:0000256" key="1">
    <source>
        <dbReference type="ARBA" id="ARBA00004240"/>
    </source>
</evidence>
<feature type="region of interest" description="Disordered" evidence="5">
    <location>
        <begin position="1450"/>
        <end position="1500"/>
    </location>
</feature>
<dbReference type="Proteomes" id="UP000038009">
    <property type="component" value="Unassembled WGS sequence"/>
</dbReference>
<feature type="compositionally biased region" description="Pro residues" evidence="5">
    <location>
        <begin position="1194"/>
        <end position="1206"/>
    </location>
</feature>
<feature type="compositionally biased region" description="Low complexity" evidence="5">
    <location>
        <begin position="513"/>
        <end position="528"/>
    </location>
</feature>